<dbReference type="SUPFAM" id="SSF46600">
    <property type="entry name" value="C-terminal UvrC-binding domain of UvrB"/>
    <property type="match status" value="1"/>
</dbReference>
<dbReference type="Pfam" id="PF22920">
    <property type="entry name" value="UvrC_RNaseH"/>
    <property type="match status" value="1"/>
</dbReference>
<evidence type="ECO:0000256" key="1">
    <source>
        <dbReference type="ARBA" id="ARBA00022769"/>
    </source>
</evidence>
<accession>A0A841GIW0</accession>
<dbReference type="FunFam" id="1.10.150.20:FF:000005">
    <property type="entry name" value="UvrABC system protein C"/>
    <property type="match status" value="1"/>
</dbReference>
<dbReference type="InterPro" id="IPR004791">
    <property type="entry name" value="UvrC"/>
</dbReference>
<dbReference type="Gene3D" id="1.10.150.20">
    <property type="entry name" value="5' to 3' exonuclease, C-terminal subdomain"/>
    <property type="match status" value="1"/>
</dbReference>
<dbReference type="EMBL" id="JACHGR010000002">
    <property type="protein sequence ID" value="MBB6054800.1"/>
    <property type="molecule type" value="Genomic_DNA"/>
</dbReference>
<dbReference type="FunFam" id="3.30.420.340:FF:000001">
    <property type="entry name" value="UvrABC system protein C"/>
    <property type="match status" value="1"/>
</dbReference>
<dbReference type="AlphaFoldDB" id="A0A841GIW0"/>
<organism evidence="6 7">
    <name type="scientific">Tolumonas osonensis</name>
    <dbReference type="NCBI Taxonomy" id="675874"/>
    <lineage>
        <taxon>Bacteria</taxon>
        <taxon>Pseudomonadati</taxon>
        <taxon>Pseudomonadota</taxon>
        <taxon>Gammaproteobacteria</taxon>
        <taxon>Aeromonadales</taxon>
        <taxon>Aeromonadaceae</taxon>
        <taxon>Tolumonas</taxon>
    </lineage>
</organism>
<dbReference type="PANTHER" id="PTHR30562">
    <property type="entry name" value="UVRC/OXIDOREDUCTASE"/>
    <property type="match status" value="1"/>
</dbReference>
<feature type="domain" description="UvrC family homology region profile" evidence="5">
    <location>
        <begin position="42"/>
        <end position="268"/>
    </location>
</feature>
<dbReference type="GO" id="GO:0006289">
    <property type="term" value="P:nucleotide-excision repair"/>
    <property type="evidence" value="ECO:0007669"/>
    <property type="project" value="InterPro"/>
</dbReference>
<dbReference type="Proteomes" id="UP000585721">
    <property type="component" value="Unassembled WGS sequence"/>
</dbReference>
<name>A0A841GIW0_9GAMM</name>
<keyword evidence="3" id="KW-0227">DNA damage</keyword>
<sequence>MEKASSALRFEEAASLRDQIQNLRKIQEQQSVSGNIFDDLDIIGTAIKNGIASVHVLFIRQGKVLGSRNYFPSLPADSDVSELLYAFIQQFYLSDVSGRQLPKEIILDHKMEDEDDLSEMLSQIAGLKIRITSRTRSERARYCQLATTNAEAALNSKLAHKTTIEQRFRQLQEILRFSTPIKRMECFDISHTQGEATVASCVVFDREGPRTSEYRLYNIEDITPGDDYAAMKQALFRRFNKQQDAEKIPDILFIDGGLGQLKQAESVLSGLSHQLQKQPFLIGIAKGESRKPGLETLIFGNTHEETHLPADMPALHLIQHIRDESHRFAITGHRHRRNKKRTESLLETVPGIGAKRRQALLKYLGGIQEIIRATPDELAKVPGISPALAQVIYDTLH</sequence>
<dbReference type="PANTHER" id="PTHR30562:SF1">
    <property type="entry name" value="UVRABC SYSTEM PROTEIN C"/>
    <property type="match status" value="1"/>
</dbReference>
<dbReference type="InterPro" id="IPR010994">
    <property type="entry name" value="RuvA_2-like"/>
</dbReference>
<dbReference type="Pfam" id="PF14520">
    <property type="entry name" value="HHH_5"/>
    <property type="match status" value="1"/>
</dbReference>
<dbReference type="InterPro" id="IPR038476">
    <property type="entry name" value="UvrC_RNase_H_dom_sf"/>
</dbReference>
<evidence type="ECO:0000313" key="7">
    <source>
        <dbReference type="Proteomes" id="UP000585721"/>
    </source>
</evidence>
<dbReference type="InterPro" id="IPR001162">
    <property type="entry name" value="UvrC_RNase_H_dom"/>
</dbReference>
<gene>
    <name evidence="6" type="ORF">HNR75_000672</name>
</gene>
<keyword evidence="1" id="KW-0228">DNA excision</keyword>
<dbReference type="InterPro" id="IPR036876">
    <property type="entry name" value="UVR_dom_sf"/>
</dbReference>
<keyword evidence="2" id="KW-0234">DNA repair</keyword>
<dbReference type="PROSITE" id="PS50151">
    <property type="entry name" value="UVR"/>
    <property type="match status" value="1"/>
</dbReference>
<dbReference type="GO" id="GO:0009432">
    <property type="term" value="P:SOS response"/>
    <property type="evidence" value="ECO:0007669"/>
    <property type="project" value="UniProtKB-KW"/>
</dbReference>
<dbReference type="Pfam" id="PF02151">
    <property type="entry name" value="UVR"/>
    <property type="match status" value="1"/>
</dbReference>
<dbReference type="GO" id="GO:0003677">
    <property type="term" value="F:DNA binding"/>
    <property type="evidence" value="ECO:0007669"/>
    <property type="project" value="InterPro"/>
</dbReference>
<evidence type="ECO:0000259" key="5">
    <source>
        <dbReference type="PROSITE" id="PS50165"/>
    </source>
</evidence>
<comment type="caution">
    <text evidence="6">The sequence shown here is derived from an EMBL/GenBank/DDBJ whole genome shotgun (WGS) entry which is preliminary data.</text>
</comment>
<dbReference type="Gene3D" id="4.10.860.10">
    <property type="entry name" value="UVR domain"/>
    <property type="match status" value="1"/>
</dbReference>
<dbReference type="SUPFAM" id="SSF47781">
    <property type="entry name" value="RuvA domain 2-like"/>
    <property type="match status" value="1"/>
</dbReference>
<dbReference type="PROSITE" id="PS50165">
    <property type="entry name" value="UVRC"/>
    <property type="match status" value="1"/>
</dbReference>
<dbReference type="GO" id="GO:0009380">
    <property type="term" value="C:excinuclease repair complex"/>
    <property type="evidence" value="ECO:0007669"/>
    <property type="project" value="InterPro"/>
</dbReference>
<dbReference type="GO" id="GO:0009381">
    <property type="term" value="F:excinuclease ABC activity"/>
    <property type="evidence" value="ECO:0007669"/>
    <property type="project" value="InterPro"/>
</dbReference>
<dbReference type="SMART" id="SM00278">
    <property type="entry name" value="HhH1"/>
    <property type="match status" value="2"/>
</dbReference>
<evidence type="ECO:0000259" key="4">
    <source>
        <dbReference type="PROSITE" id="PS50151"/>
    </source>
</evidence>
<evidence type="ECO:0000256" key="3">
    <source>
        <dbReference type="ARBA" id="ARBA00023236"/>
    </source>
</evidence>
<keyword evidence="3" id="KW-0742">SOS response</keyword>
<proteinExistence type="predicted"/>
<dbReference type="Gene3D" id="3.30.420.340">
    <property type="entry name" value="UvrC, RNAse H endonuclease domain"/>
    <property type="match status" value="1"/>
</dbReference>
<dbReference type="InterPro" id="IPR003583">
    <property type="entry name" value="Hlx-hairpin-Hlx_DNA-bd_motif"/>
</dbReference>
<dbReference type="Pfam" id="PF08459">
    <property type="entry name" value="UvrC_RNaseH_dom"/>
    <property type="match status" value="1"/>
</dbReference>
<evidence type="ECO:0000313" key="6">
    <source>
        <dbReference type="EMBL" id="MBB6054800.1"/>
    </source>
</evidence>
<dbReference type="InterPro" id="IPR050066">
    <property type="entry name" value="UvrABC_protein_C"/>
</dbReference>
<keyword evidence="2" id="KW-0267">Excision nuclease</keyword>
<dbReference type="NCBIfam" id="TIGR00194">
    <property type="entry name" value="uvrC"/>
    <property type="match status" value="1"/>
</dbReference>
<feature type="domain" description="UVR" evidence="4">
    <location>
        <begin position="1"/>
        <end position="26"/>
    </location>
</feature>
<dbReference type="InterPro" id="IPR001943">
    <property type="entry name" value="UVR_dom"/>
</dbReference>
<reference evidence="6 7" key="1">
    <citation type="submission" date="2020-08" db="EMBL/GenBank/DDBJ databases">
        <title>Genomic Encyclopedia of Type Strains, Phase IV (KMG-IV): sequencing the most valuable type-strain genomes for metagenomic binning, comparative biology and taxonomic classification.</title>
        <authorList>
            <person name="Goeker M."/>
        </authorList>
    </citation>
    <scope>NUCLEOTIDE SEQUENCE [LARGE SCALE GENOMIC DNA]</scope>
    <source>
        <strain evidence="6 7">DSM 22975</strain>
    </source>
</reference>
<evidence type="ECO:0000256" key="2">
    <source>
        <dbReference type="ARBA" id="ARBA00022881"/>
    </source>
</evidence>
<protein>
    <submittedName>
        <fullName evidence="6">Excinuclease ABC C subunit</fullName>
    </submittedName>
</protein>
<keyword evidence="7" id="KW-1185">Reference proteome</keyword>